<dbReference type="Proteomes" id="UP000233469">
    <property type="component" value="Unassembled WGS sequence"/>
</dbReference>
<protein>
    <submittedName>
        <fullName evidence="1">Uncharacterized protein</fullName>
    </submittedName>
</protein>
<gene>
    <name evidence="1" type="ORF">RhiirC2_854649</name>
</gene>
<name>A0A2N1MQQ1_9GLOM</name>
<proteinExistence type="predicted"/>
<dbReference type="VEuPathDB" id="FungiDB:RhiirFUN_025312"/>
<reference evidence="1 2" key="2">
    <citation type="submission" date="2017-10" db="EMBL/GenBank/DDBJ databases">
        <title>Extensive intraspecific genome diversity in a model arbuscular mycorrhizal fungus.</title>
        <authorList>
            <person name="Chen E.C.H."/>
            <person name="Morin E."/>
            <person name="Baudet D."/>
            <person name="Noel J."/>
            <person name="Ndikumana S."/>
            <person name="Charron P."/>
            <person name="St-Onge C."/>
            <person name="Giorgi J."/>
            <person name="Grigoriev I.V."/>
            <person name="Roux C."/>
            <person name="Martin F.M."/>
            <person name="Corradi N."/>
        </authorList>
    </citation>
    <scope>NUCLEOTIDE SEQUENCE [LARGE SCALE GENOMIC DNA]</scope>
    <source>
        <strain evidence="1 2">C2</strain>
    </source>
</reference>
<reference evidence="1 2" key="1">
    <citation type="submission" date="2016-04" db="EMBL/GenBank/DDBJ databases">
        <title>Genome analyses suggest a sexual origin of heterokaryosis in a supposedly ancient asexual fungus.</title>
        <authorList>
            <person name="Ropars J."/>
            <person name="Sedzielewska K."/>
            <person name="Noel J."/>
            <person name="Charron P."/>
            <person name="Farinelli L."/>
            <person name="Marton T."/>
            <person name="Kruger M."/>
            <person name="Pelin A."/>
            <person name="Brachmann A."/>
            <person name="Corradi N."/>
        </authorList>
    </citation>
    <scope>NUCLEOTIDE SEQUENCE [LARGE SCALE GENOMIC DNA]</scope>
    <source>
        <strain evidence="1 2">C2</strain>
    </source>
</reference>
<dbReference type="EMBL" id="LLXL01001532">
    <property type="protein sequence ID" value="PKK63967.1"/>
    <property type="molecule type" value="Genomic_DNA"/>
</dbReference>
<accession>A0A2N1MQQ1</accession>
<sequence length="172" mass="19226">MINDFHIIKNFLPTFSIQENDIKKLARKSGTTQEGLPPALNNHETAALALKALKRDKNMLALVFHWDPAGFNDVATFPNNRNRVVGQNLAAVITNLTASGARNYNNIIFTFPNGASIGTWKQQIDTNIPWVRSQTRIPNVIHTVMRINRVTECDTGTPSSAFDLEDFSDVFN</sequence>
<evidence type="ECO:0000313" key="2">
    <source>
        <dbReference type="Proteomes" id="UP000233469"/>
    </source>
</evidence>
<dbReference type="VEuPathDB" id="FungiDB:RhiirA1_534265"/>
<dbReference type="VEuPathDB" id="FungiDB:FUN_022704"/>
<comment type="caution">
    <text evidence="1">The sequence shown here is derived from an EMBL/GenBank/DDBJ whole genome shotgun (WGS) entry which is preliminary data.</text>
</comment>
<evidence type="ECO:0000313" key="1">
    <source>
        <dbReference type="EMBL" id="PKK63967.1"/>
    </source>
</evidence>
<organism evidence="1 2">
    <name type="scientific">Rhizophagus irregularis</name>
    <dbReference type="NCBI Taxonomy" id="588596"/>
    <lineage>
        <taxon>Eukaryota</taxon>
        <taxon>Fungi</taxon>
        <taxon>Fungi incertae sedis</taxon>
        <taxon>Mucoromycota</taxon>
        <taxon>Glomeromycotina</taxon>
        <taxon>Glomeromycetes</taxon>
        <taxon>Glomerales</taxon>
        <taxon>Glomeraceae</taxon>
        <taxon>Rhizophagus</taxon>
    </lineage>
</organism>
<dbReference type="AlphaFoldDB" id="A0A2N1MQQ1"/>